<feature type="domain" description="3-beta hydroxysteroid dehydrogenase/isomerase" evidence="3">
    <location>
        <begin position="11"/>
        <end position="271"/>
    </location>
</feature>
<dbReference type="Proteomes" id="UP001251528">
    <property type="component" value="Unassembled WGS sequence"/>
</dbReference>
<evidence type="ECO:0000313" key="5">
    <source>
        <dbReference type="Proteomes" id="UP001251528"/>
    </source>
</evidence>
<organism evidence="4 5">
    <name type="scientific">Conoideocrella luteorostrata</name>
    <dbReference type="NCBI Taxonomy" id="1105319"/>
    <lineage>
        <taxon>Eukaryota</taxon>
        <taxon>Fungi</taxon>
        <taxon>Dikarya</taxon>
        <taxon>Ascomycota</taxon>
        <taxon>Pezizomycotina</taxon>
        <taxon>Sordariomycetes</taxon>
        <taxon>Hypocreomycetidae</taxon>
        <taxon>Hypocreales</taxon>
        <taxon>Clavicipitaceae</taxon>
        <taxon>Conoideocrella</taxon>
    </lineage>
</organism>
<proteinExistence type="inferred from homology"/>
<accession>A0AAJ0CTL7</accession>
<comment type="similarity">
    <text evidence="1">Belongs to the 3-beta-HSD family.</text>
</comment>
<comment type="caution">
    <text evidence="4">The sequence shown here is derived from an EMBL/GenBank/DDBJ whole genome shotgun (WGS) entry which is preliminary data.</text>
</comment>
<dbReference type="GO" id="GO:0000252">
    <property type="term" value="F:3-beta-hydroxysteroid dehydrogenase [NAD(P)+]/C4-decarboxylase activity"/>
    <property type="evidence" value="ECO:0007669"/>
    <property type="project" value="UniProtKB-EC"/>
</dbReference>
<dbReference type="EMBL" id="JASWJB010000042">
    <property type="protein sequence ID" value="KAK2606341.1"/>
    <property type="molecule type" value="Genomic_DNA"/>
</dbReference>
<dbReference type="InterPro" id="IPR036291">
    <property type="entry name" value="NAD(P)-bd_dom_sf"/>
</dbReference>
<name>A0AAJ0CTL7_9HYPO</name>
<protein>
    <submittedName>
        <fullName evidence="4">Erg26, C-3 sterol dehydrogenase</fullName>
        <ecNumber evidence="4">1.1.1.170</ecNumber>
    </submittedName>
</protein>
<sequence length="360" mass="39222">MSSSTALNAVLVTGGGGFLGSHVVRKLLNEPGCRVYSASRNPSLHHDQEDSVTYEAVDIANDSQVEALFQKIKPQVVIHTTSPDPLAPSRTQEQVNIQGTRNLLKHAASCVNTRAFVFTGSDSGMVPNQNAISEEQAQLYTATDSANPYGKAKGISEALVLATNGPDLRTVSVRVPGMYGDFDYKGMLPQLLSAIHKGQHKTQIGNNTRVFEVLDVHKAAEAHIAAAKAVLRTDAGLVSAPKVDGEAFFISDGHPTPYWDFFRRCYAAAGAPVKPDEVKIIPLAMAQTMASLAEWAYAIFTLGYKKPQMRRQNMDHFNRGCNWSLAKARERLGYEPLTVAEQDAAIKRMMDWGIANLPKP</sequence>
<dbReference type="SUPFAM" id="SSF51735">
    <property type="entry name" value="NAD(P)-binding Rossmann-fold domains"/>
    <property type="match status" value="1"/>
</dbReference>
<dbReference type="AlphaFoldDB" id="A0AAJ0CTL7"/>
<dbReference type="PANTHER" id="PTHR43245:SF51">
    <property type="entry name" value="SHORT CHAIN DEHYDROGENASE_REDUCTASE FAMILY 42E, MEMBER 2"/>
    <property type="match status" value="1"/>
</dbReference>
<dbReference type="PANTHER" id="PTHR43245">
    <property type="entry name" value="BIFUNCTIONAL POLYMYXIN RESISTANCE PROTEIN ARNA"/>
    <property type="match status" value="1"/>
</dbReference>
<dbReference type="InterPro" id="IPR002225">
    <property type="entry name" value="3Beta_OHSteriod_DH/Estase"/>
</dbReference>
<evidence type="ECO:0000259" key="3">
    <source>
        <dbReference type="Pfam" id="PF01073"/>
    </source>
</evidence>
<evidence type="ECO:0000256" key="2">
    <source>
        <dbReference type="ARBA" id="ARBA00023002"/>
    </source>
</evidence>
<dbReference type="Gene3D" id="3.40.50.720">
    <property type="entry name" value="NAD(P)-binding Rossmann-like Domain"/>
    <property type="match status" value="1"/>
</dbReference>
<evidence type="ECO:0000256" key="1">
    <source>
        <dbReference type="ARBA" id="ARBA00009219"/>
    </source>
</evidence>
<keyword evidence="2 4" id="KW-0560">Oxidoreductase</keyword>
<dbReference type="InterPro" id="IPR050177">
    <property type="entry name" value="Lipid_A_modif_metabolic_enz"/>
</dbReference>
<evidence type="ECO:0000313" key="4">
    <source>
        <dbReference type="EMBL" id="KAK2606341.1"/>
    </source>
</evidence>
<reference evidence="4" key="1">
    <citation type="submission" date="2023-06" db="EMBL/GenBank/DDBJ databases">
        <title>Conoideocrella luteorostrata (Hypocreales: Clavicipitaceae), a potential biocontrol fungus for elongate hemlock scale in United States Christmas tree production areas.</title>
        <authorList>
            <person name="Barrett H."/>
            <person name="Lovett B."/>
            <person name="Macias A.M."/>
            <person name="Stajich J.E."/>
            <person name="Kasson M.T."/>
        </authorList>
    </citation>
    <scope>NUCLEOTIDE SEQUENCE</scope>
    <source>
        <strain evidence="4">ARSEF 14590</strain>
    </source>
</reference>
<dbReference type="GO" id="GO:0006694">
    <property type="term" value="P:steroid biosynthetic process"/>
    <property type="evidence" value="ECO:0007669"/>
    <property type="project" value="InterPro"/>
</dbReference>
<gene>
    <name evidence="4" type="primary">ERG26_1</name>
    <name evidence="4" type="ORF">QQS21_003272</name>
</gene>
<keyword evidence="5" id="KW-1185">Reference proteome</keyword>
<dbReference type="EC" id="1.1.1.170" evidence="4"/>
<dbReference type="Pfam" id="PF01073">
    <property type="entry name" value="3Beta_HSD"/>
    <property type="match status" value="1"/>
</dbReference>